<evidence type="ECO:0000313" key="9">
    <source>
        <dbReference type="Proteomes" id="UP000621560"/>
    </source>
</evidence>
<keyword evidence="9" id="KW-1185">Reference proteome</keyword>
<feature type="domain" description="Response regulatory" evidence="7">
    <location>
        <begin position="38"/>
        <end position="154"/>
    </location>
</feature>
<dbReference type="InterPro" id="IPR001789">
    <property type="entry name" value="Sig_transdc_resp-reg_receiver"/>
</dbReference>
<evidence type="ECO:0000256" key="3">
    <source>
        <dbReference type="ARBA" id="ARBA00023163"/>
    </source>
</evidence>
<dbReference type="EMBL" id="JACXIZ010000017">
    <property type="protein sequence ID" value="MBD2845776.1"/>
    <property type="molecule type" value="Genomic_DNA"/>
</dbReference>
<evidence type="ECO:0000256" key="4">
    <source>
        <dbReference type="PROSITE-ProRule" id="PRU00169"/>
    </source>
</evidence>
<keyword evidence="4" id="KW-0597">Phosphoprotein</keyword>
<evidence type="ECO:0000256" key="1">
    <source>
        <dbReference type="ARBA" id="ARBA00023015"/>
    </source>
</evidence>
<sequence length="561" mass="63054">MKPMNAGNRDARPAEHLSANTSLRRSSADHHSESRLLKVLVVDDELPIRQELRAFPWQAHDAVLVGEADNGAQALELIGSLQPDVVVTDITMPVMDGIALLKALRRSHPHIQVVLLTCHSDFHYAQEAIRLGALAYMLKVSVEDEELAEALRKSRAALAKELSYEGRERSERRTRHARQLFRLLEGGGAPQLDPPGVPPYRLARVLVNDACCEHHAVQEEIKAALDVLEAQTPSWLTWIALRGREYLVLFEDAAAPDRMLRALHETSARLDALLAPHRPAAADPAVCAVAGESFAELGQLQQALRDTSLWKEAFFYDYQPQRRVYAGRPIPLAELDEAARTELDTLLRRSGRDAQTLTACWTGELRTWCLKRRPAPQPLKQRLLHWLLAWMSRQGRDRDEYADSGFNRVPGLSDPPTQGAPDAVPALDALALSEASTLEALVQTLTRLTARPAAQAERLRIEVREAQRWMREHLRQPLSLAVVAGQVGLSPHYLSRLFKEETGESVNQYVTRLRMERAIELLTTTSMKVYEIAEAVGIPSYRYFTVTFRNWTGMAPTEYKR</sequence>
<evidence type="ECO:0000259" key="7">
    <source>
        <dbReference type="PROSITE" id="PS50110"/>
    </source>
</evidence>
<evidence type="ECO:0000259" key="6">
    <source>
        <dbReference type="PROSITE" id="PS01124"/>
    </source>
</evidence>
<gene>
    <name evidence="8" type="ORF">IDH44_11290</name>
</gene>
<name>A0A927GRZ7_9BACL</name>
<dbReference type="SUPFAM" id="SSF52172">
    <property type="entry name" value="CheY-like"/>
    <property type="match status" value="1"/>
</dbReference>
<dbReference type="InterPro" id="IPR018060">
    <property type="entry name" value="HTH_AraC"/>
</dbReference>
<dbReference type="PANTHER" id="PTHR43280:SF2">
    <property type="entry name" value="HTH-TYPE TRANSCRIPTIONAL REGULATOR EXSA"/>
    <property type="match status" value="1"/>
</dbReference>
<reference evidence="8" key="1">
    <citation type="submission" date="2020-09" db="EMBL/GenBank/DDBJ databases">
        <title>A novel bacterium of genus Paenibacillus, isolated from South China Sea.</title>
        <authorList>
            <person name="Huang H."/>
            <person name="Mo K."/>
            <person name="Hu Y."/>
        </authorList>
    </citation>
    <scope>NUCLEOTIDE SEQUENCE</scope>
    <source>
        <strain evidence="8">IB182496</strain>
    </source>
</reference>
<dbReference type="Pfam" id="PF00072">
    <property type="entry name" value="Response_reg"/>
    <property type="match status" value="1"/>
</dbReference>
<dbReference type="PROSITE" id="PS01124">
    <property type="entry name" value="HTH_ARAC_FAMILY_2"/>
    <property type="match status" value="1"/>
</dbReference>
<dbReference type="AlphaFoldDB" id="A0A927GRZ7"/>
<dbReference type="InterPro" id="IPR009057">
    <property type="entry name" value="Homeodomain-like_sf"/>
</dbReference>
<dbReference type="PROSITE" id="PS50110">
    <property type="entry name" value="RESPONSE_REGULATORY"/>
    <property type="match status" value="1"/>
</dbReference>
<dbReference type="SMART" id="SM00448">
    <property type="entry name" value="REC"/>
    <property type="match status" value="1"/>
</dbReference>
<dbReference type="Proteomes" id="UP000621560">
    <property type="component" value="Unassembled WGS sequence"/>
</dbReference>
<comment type="caution">
    <text evidence="8">The sequence shown here is derived from an EMBL/GenBank/DDBJ whole genome shotgun (WGS) entry which is preliminary data.</text>
</comment>
<dbReference type="GO" id="GO:0003700">
    <property type="term" value="F:DNA-binding transcription factor activity"/>
    <property type="evidence" value="ECO:0007669"/>
    <property type="project" value="InterPro"/>
</dbReference>
<evidence type="ECO:0000256" key="5">
    <source>
        <dbReference type="SAM" id="MobiDB-lite"/>
    </source>
</evidence>
<proteinExistence type="predicted"/>
<dbReference type="GO" id="GO:0043565">
    <property type="term" value="F:sequence-specific DNA binding"/>
    <property type="evidence" value="ECO:0007669"/>
    <property type="project" value="InterPro"/>
</dbReference>
<dbReference type="GO" id="GO:0000160">
    <property type="term" value="P:phosphorelay signal transduction system"/>
    <property type="evidence" value="ECO:0007669"/>
    <property type="project" value="InterPro"/>
</dbReference>
<feature type="modified residue" description="4-aspartylphosphate" evidence="4">
    <location>
        <position position="89"/>
    </location>
</feature>
<keyword evidence="1" id="KW-0805">Transcription regulation</keyword>
<dbReference type="Pfam" id="PF12833">
    <property type="entry name" value="HTH_18"/>
    <property type="match status" value="1"/>
</dbReference>
<dbReference type="PROSITE" id="PS00041">
    <property type="entry name" value="HTH_ARAC_FAMILY_1"/>
    <property type="match status" value="1"/>
</dbReference>
<dbReference type="Gene3D" id="1.10.10.60">
    <property type="entry name" value="Homeodomain-like"/>
    <property type="match status" value="2"/>
</dbReference>
<dbReference type="RefSeq" id="WP_190917668.1">
    <property type="nucleotide sequence ID" value="NZ_JACXIZ010000017.1"/>
</dbReference>
<feature type="domain" description="HTH araC/xylS-type" evidence="6">
    <location>
        <begin position="464"/>
        <end position="561"/>
    </location>
</feature>
<dbReference type="InterPro" id="IPR011006">
    <property type="entry name" value="CheY-like_superfamily"/>
</dbReference>
<dbReference type="SMART" id="SM00342">
    <property type="entry name" value="HTH_ARAC"/>
    <property type="match status" value="1"/>
</dbReference>
<dbReference type="Gene3D" id="3.40.50.2300">
    <property type="match status" value="1"/>
</dbReference>
<dbReference type="PANTHER" id="PTHR43280">
    <property type="entry name" value="ARAC-FAMILY TRANSCRIPTIONAL REGULATOR"/>
    <property type="match status" value="1"/>
</dbReference>
<protein>
    <submittedName>
        <fullName evidence="8">Response regulator</fullName>
    </submittedName>
</protein>
<feature type="region of interest" description="Disordered" evidence="5">
    <location>
        <begin position="1"/>
        <end position="29"/>
    </location>
</feature>
<dbReference type="InterPro" id="IPR018062">
    <property type="entry name" value="HTH_AraC-typ_CS"/>
</dbReference>
<accession>A0A927GRZ7</accession>
<dbReference type="CDD" id="cd17536">
    <property type="entry name" value="REC_YesN-like"/>
    <property type="match status" value="1"/>
</dbReference>
<dbReference type="SUPFAM" id="SSF46689">
    <property type="entry name" value="Homeodomain-like"/>
    <property type="match status" value="2"/>
</dbReference>
<evidence type="ECO:0000256" key="2">
    <source>
        <dbReference type="ARBA" id="ARBA00023125"/>
    </source>
</evidence>
<keyword evidence="3" id="KW-0804">Transcription</keyword>
<keyword evidence="2" id="KW-0238">DNA-binding</keyword>
<organism evidence="8 9">
    <name type="scientific">Paenibacillus sabuli</name>
    <dbReference type="NCBI Taxonomy" id="2772509"/>
    <lineage>
        <taxon>Bacteria</taxon>
        <taxon>Bacillati</taxon>
        <taxon>Bacillota</taxon>
        <taxon>Bacilli</taxon>
        <taxon>Bacillales</taxon>
        <taxon>Paenibacillaceae</taxon>
        <taxon>Paenibacillus</taxon>
    </lineage>
</organism>
<evidence type="ECO:0000313" key="8">
    <source>
        <dbReference type="EMBL" id="MBD2845776.1"/>
    </source>
</evidence>